<reference evidence="1" key="1">
    <citation type="submission" date="2022-08" db="EMBL/GenBank/DDBJ databases">
        <authorList>
            <person name="Kallberg Y."/>
            <person name="Tangrot J."/>
            <person name="Rosling A."/>
        </authorList>
    </citation>
    <scope>NUCLEOTIDE SEQUENCE</scope>
    <source>
        <strain evidence="1">Wild A</strain>
    </source>
</reference>
<keyword evidence="2" id="KW-1185">Reference proteome</keyword>
<dbReference type="SUPFAM" id="SSF56112">
    <property type="entry name" value="Protein kinase-like (PK-like)"/>
    <property type="match status" value="1"/>
</dbReference>
<evidence type="ECO:0000313" key="2">
    <source>
        <dbReference type="Proteomes" id="UP001153678"/>
    </source>
</evidence>
<comment type="caution">
    <text evidence="1">The sequence shown here is derived from an EMBL/GenBank/DDBJ whole genome shotgun (WGS) entry which is preliminary data.</text>
</comment>
<gene>
    <name evidence="1" type="ORF">FWILDA_LOCUS5425</name>
</gene>
<dbReference type="OrthoDB" id="2441886at2759"/>
<proteinExistence type="predicted"/>
<dbReference type="AlphaFoldDB" id="A0A9W4SJF9"/>
<name>A0A9W4SJF9_9GLOM</name>
<organism evidence="1 2">
    <name type="scientific">Funneliformis geosporum</name>
    <dbReference type="NCBI Taxonomy" id="1117311"/>
    <lineage>
        <taxon>Eukaryota</taxon>
        <taxon>Fungi</taxon>
        <taxon>Fungi incertae sedis</taxon>
        <taxon>Mucoromycota</taxon>
        <taxon>Glomeromycotina</taxon>
        <taxon>Glomeromycetes</taxon>
        <taxon>Glomerales</taxon>
        <taxon>Glomeraceae</taxon>
        <taxon>Funneliformis</taxon>
    </lineage>
</organism>
<dbReference type="Gene3D" id="1.10.510.10">
    <property type="entry name" value="Transferase(Phosphotransferase) domain 1"/>
    <property type="match status" value="1"/>
</dbReference>
<sequence>MDYGLIMAELSSGNLPFYNRKHNLTLALDLCNELRPEFGKETPEFYKKLAYRCMNANPNQRPTTEELCGILNF</sequence>
<dbReference type="EMBL" id="CAMKVN010000901">
    <property type="protein sequence ID" value="CAI2172131.1"/>
    <property type="molecule type" value="Genomic_DNA"/>
</dbReference>
<protein>
    <submittedName>
        <fullName evidence="1">1259_t:CDS:1</fullName>
    </submittedName>
</protein>
<evidence type="ECO:0000313" key="1">
    <source>
        <dbReference type="EMBL" id="CAI2172131.1"/>
    </source>
</evidence>
<dbReference type="Proteomes" id="UP001153678">
    <property type="component" value="Unassembled WGS sequence"/>
</dbReference>
<accession>A0A9W4SJF9</accession>
<dbReference type="InterPro" id="IPR011009">
    <property type="entry name" value="Kinase-like_dom_sf"/>
</dbReference>